<evidence type="ECO:0000313" key="25">
    <source>
        <dbReference type="Proteomes" id="UP000235914"/>
    </source>
</evidence>
<dbReference type="GO" id="GO:0046656">
    <property type="term" value="P:folic acid biosynthetic process"/>
    <property type="evidence" value="ECO:0007669"/>
    <property type="project" value="UniProtKB-KW"/>
</dbReference>
<dbReference type="Pfam" id="PF02875">
    <property type="entry name" value="Mur_ligase_C"/>
    <property type="match status" value="1"/>
</dbReference>
<dbReference type="AlphaFoldDB" id="A0AAP8NJX1"/>
<protein>
    <recommendedName>
        <fullName evidence="8">Dihydrofolate synthase/folylpolyglutamate synthase</fullName>
        <ecNumber evidence="6">6.3.2.12</ecNumber>
        <ecNumber evidence="7">6.3.2.17</ecNumber>
    </recommendedName>
    <alternativeName>
        <fullName evidence="17">Folylpoly-gamma-glutamate synthetase-dihydrofolate synthetase</fullName>
    </alternativeName>
    <alternativeName>
        <fullName evidence="15">Folylpolyglutamate synthetase</fullName>
    </alternativeName>
    <alternativeName>
        <fullName evidence="16">Tetrahydrofolylpolyglutamate synthase</fullName>
    </alternativeName>
</protein>
<dbReference type="InterPro" id="IPR036615">
    <property type="entry name" value="Mur_ligase_C_dom_sf"/>
</dbReference>
<evidence type="ECO:0000256" key="11">
    <source>
        <dbReference type="ARBA" id="ARBA00022741"/>
    </source>
</evidence>
<dbReference type="EC" id="6.3.2.17" evidence="7"/>
<evidence type="ECO:0000256" key="9">
    <source>
        <dbReference type="ARBA" id="ARBA00022598"/>
    </source>
</evidence>
<keyword evidence="10" id="KW-0479">Metal-binding</keyword>
<comment type="catalytic activity">
    <reaction evidence="18">
        <text>(6S)-5,6,7,8-tetrahydrofolyl-(gamma-L-Glu)(n) + L-glutamate + ATP = (6S)-5,6,7,8-tetrahydrofolyl-(gamma-L-Glu)(n+1) + ADP + phosphate + H(+)</text>
        <dbReference type="Rhea" id="RHEA:10580"/>
        <dbReference type="Rhea" id="RHEA-COMP:14738"/>
        <dbReference type="Rhea" id="RHEA-COMP:14740"/>
        <dbReference type="ChEBI" id="CHEBI:15378"/>
        <dbReference type="ChEBI" id="CHEBI:29985"/>
        <dbReference type="ChEBI" id="CHEBI:30616"/>
        <dbReference type="ChEBI" id="CHEBI:43474"/>
        <dbReference type="ChEBI" id="CHEBI:141005"/>
        <dbReference type="ChEBI" id="CHEBI:456216"/>
        <dbReference type="EC" id="6.3.2.17"/>
    </reaction>
</comment>
<dbReference type="FunFam" id="3.40.1190.10:FF:000011">
    <property type="entry name" value="Folylpolyglutamate synthase/dihydrofolate synthase"/>
    <property type="match status" value="1"/>
</dbReference>
<dbReference type="PANTHER" id="PTHR11136">
    <property type="entry name" value="FOLYLPOLYGLUTAMATE SYNTHASE-RELATED"/>
    <property type="match status" value="1"/>
</dbReference>
<comment type="pathway">
    <text evidence="4">Cofactor biosynthesis; tetrahydrofolylpolyglutamate biosynthesis.</text>
</comment>
<comment type="cofactor">
    <cofactor evidence="1">
        <name>Mg(2+)</name>
        <dbReference type="ChEBI" id="CHEBI:18420"/>
    </cofactor>
</comment>
<dbReference type="SUPFAM" id="SSF53623">
    <property type="entry name" value="MurD-like peptide ligases, catalytic domain"/>
    <property type="match status" value="1"/>
</dbReference>
<evidence type="ECO:0000313" key="24">
    <source>
        <dbReference type="EMBL" id="PNC53989.1"/>
    </source>
</evidence>
<evidence type="ECO:0000256" key="12">
    <source>
        <dbReference type="ARBA" id="ARBA00022840"/>
    </source>
</evidence>
<evidence type="ECO:0000256" key="1">
    <source>
        <dbReference type="ARBA" id="ARBA00001946"/>
    </source>
</evidence>
<evidence type="ECO:0000256" key="2">
    <source>
        <dbReference type="ARBA" id="ARBA00002714"/>
    </source>
</evidence>
<dbReference type="GO" id="GO:0046872">
    <property type="term" value="F:metal ion binding"/>
    <property type="evidence" value="ECO:0007669"/>
    <property type="project" value="UniProtKB-KW"/>
</dbReference>
<evidence type="ECO:0000256" key="20">
    <source>
        <dbReference type="ARBA" id="ARBA00049035"/>
    </source>
</evidence>
<dbReference type="GO" id="GO:0004326">
    <property type="term" value="F:tetrahydrofolylpolyglutamate synthase activity"/>
    <property type="evidence" value="ECO:0007669"/>
    <property type="project" value="UniProtKB-EC"/>
</dbReference>
<dbReference type="InterPro" id="IPR001645">
    <property type="entry name" value="Folylpolyglutamate_synth"/>
</dbReference>
<gene>
    <name evidence="24" type="ORF">CXU09_10330</name>
</gene>
<comment type="catalytic activity">
    <reaction evidence="20">
        <text>(6R)-5,10-methylenetetrahydrofolyl-(gamma-L-Glu)(n) + L-glutamate + ATP = (6R)-5,10-methylenetetrahydrofolyl-(gamma-L-Glu)(n+1) + ADP + phosphate + H(+)</text>
        <dbReference type="Rhea" id="RHEA:51912"/>
        <dbReference type="Rhea" id="RHEA-COMP:13257"/>
        <dbReference type="Rhea" id="RHEA-COMP:13258"/>
        <dbReference type="ChEBI" id="CHEBI:15378"/>
        <dbReference type="ChEBI" id="CHEBI:29985"/>
        <dbReference type="ChEBI" id="CHEBI:30616"/>
        <dbReference type="ChEBI" id="CHEBI:43474"/>
        <dbReference type="ChEBI" id="CHEBI:136572"/>
        <dbReference type="ChEBI" id="CHEBI:456216"/>
        <dbReference type="EC" id="6.3.2.17"/>
    </reaction>
</comment>
<keyword evidence="12" id="KW-0067">ATP-binding</keyword>
<comment type="pathway">
    <text evidence="3">Cofactor biosynthesis; tetrahydrofolate biosynthesis; 7,8-dihydrofolate from 2-amino-4-hydroxy-6-hydroxymethyl-7,8-dihydropteridine diphosphate and 4-aminobenzoate: step 2/2.</text>
</comment>
<accession>A0AAP8NJX1</accession>
<comment type="catalytic activity">
    <reaction evidence="21">
        <text>7,8-dihydropteroate + L-glutamate + ATP = 7,8-dihydrofolate + ADP + phosphate + H(+)</text>
        <dbReference type="Rhea" id="RHEA:23584"/>
        <dbReference type="ChEBI" id="CHEBI:15378"/>
        <dbReference type="ChEBI" id="CHEBI:17839"/>
        <dbReference type="ChEBI" id="CHEBI:29985"/>
        <dbReference type="ChEBI" id="CHEBI:30616"/>
        <dbReference type="ChEBI" id="CHEBI:43474"/>
        <dbReference type="ChEBI" id="CHEBI:57451"/>
        <dbReference type="ChEBI" id="CHEBI:456216"/>
        <dbReference type="EC" id="6.3.2.12"/>
    </reaction>
</comment>
<evidence type="ECO:0000256" key="8">
    <source>
        <dbReference type="ARBA" id="ARBA00019357"/>
    </source>
</evidence>
<evidence type="ECO:0000256" key="7">
    <source>
        <dbReference type="ARBA" id="ARBA00013025"/>
    </source>
</evidence>
<dbReference type="EMBL" id="PJKN01000006">
    <property type="protein sequence ID" value="PNC53989.1"/>
    <property type="molecule type" value="Genomic_DNA"/>
</dbReference>
<evidence type="ECO:0000256" key="17">
    <source>
        <dbReference type="ARBA" id="ARBA00032510"/>
    </source>
</evidence>
<evidence type="ECO:0000256" key="14">
    <source>
        <dbReference type="ARBA" id="ARBA00022909"/>
    </source>
</evidence>
<dbReference type="GO" id="GO:0008841">
    <property type="term" value="F:dihydrofolate synthase activity"/>
    <property type="evidence" value="ECO:0007669"/>
    <property type="project" value="UniProtKB-EC"/>
</dbReference>
<dbReference type="InterPro" id="IPR013221">
    <property type="entry name" value="Mur_ligase_cen"/>
</dbReference>
<evidence type="ECO:0000256" key="21">
    <source>
        <dbReference type="ARBA" id="ARBA00049161"/>
    </source>
</evidence>
<keyword evidence="9" id="KW-0436">Ligase</keyword>
<keyword evidence="13" id="KW-0460">Magnesium</keyword>
<dbReference type="PANTHER" id="PTHR11136:SF0">
    <property type="entry name" value="DIHYDROFOLATE SYNTHETASE-RELATED"/>
    <property type="match status" value="1"/>
</dbReference>
<feature type="domain" description="Mur ligase C-terminal" evidence="22">
    <location>
        <begin position="267"/>
        <end position="372"/>
    </location>
</feature>
<evidence type="ECO:0000256" key="6">
    <source>
        <dbReference type="ARBA" id="ARBA00013023"/>
    </source>
</evidence>
<evidence type="ECO:0000256" key="13">
    <source>
        <dbReference type="ARBA" id="ARBA00022842"/>
    </source>
</evidence>
<organism evidence="24 25">
    <name type="scientific">Akkermansia muciniphila</name>
    <dbReference type="NCBI Taxonomy" id="239935"/>
    <lineage>
        <taxon>Bacteria</taxon>
        <taxon>Pseudomonadati</taxon>
        <taxon>Verrucomicrobiota</taxon>
        <taxon>Verrucomicrobiia</taxon>
        <taxon>Verrucomicrobiales</taxon>
        <taxon>Akkermansiaceae</taxon>
        <taxon>Akkermansia</taxon>
    </lineage>
</organism>
<comment type="function">
    <text evidence="2">Functions in two distinct reactions of the de novo folate biosynthetic pathway. Catalyzes the addition of a glutamate residue to dihydropteroate (7,8-dihydropteroate or H2Pte) to form dihydrofolate (7,8-dihydrofolate monoglutamate or H2Pte-Glu). Also catalyzes successive additions of L-glutamate to tetrahydrofolate or 10-formyltetrahydrofolate or 5,10-methylenetetrahydrofolate, leading to folylpolyglutamate derivatives.</text>
</comment>
<keyword evidence="14" id="KW-0289">Folate biosynthesis</keyword>
<dbReference type="Pfam" id="PF08245">
    <property type="entry name" value="Mur_ligase_M"/>
    <property type="match status" value="1"/>
</dbReference>
<evidence type="ECO:0000256" key="16">
    <source>
        <dbReference type="ARBA" id="ARBA00030592"/>
    </source>
</evidence>
<feature type="domain" description="Mur ligase central" evidence="23">
    <location>
        <begin position="44"/>
        <end position="193"/>
    </location>
</feature>
<evidence type="ECO:0000256" key="15">
    <source>
        <dbReference type="ARBA" id="ARBA00030048"/>
    </source>
</evidence>
<dbReference type="Proteomes" id="UP000235914">
    <property type="component" value="Unassembled WGS sequence"/>
</dbReference>
<sequence length="404" mass="43352">MNVSAALDWLFSTQFFGIKLGLDNTRKLLAAAGADRINATVVHVAGTNGKGSTCAMIEALARAQGYVTGLFTSPHLVDFSERIRVNGDMITPDALAEEISFLKQLAEGWEQPPTFFELALAVALRHFRKNSVNFIILETGLGGRLDATNAVPKDIAVLAPIGLDHQQYLGDTLEEIAAEKAAIIAPGKPSVTAVQHPGVMAVIERTAQNRRSPLTIARADRKTPMPSLPGAHQRENAALALETMRRLHALPSPAAAAAALARVQWPGRFERLETPPLVLDGAHNEHAARVLAATWKEEFPGRKAALVFAASADKHIREMIPVLREIAGEWHLVPCTSPRIMPAQEMAALLAGQETGPVFIHSTLPDGLQAALASPFPSLAAGSLFLLGDLKALLRHAEKRSTAQ</sequence>
<comment type="caution">
    <text evidence="24">The sequence shown here is derived from an EMBL/GenBank/DDBJ whole genome shotgun (WGS) entry which is preliminary data.</text>
</comment>
<comment type="similarity">
    <text evidence="5">Belongs to the folylpolyglutamate synthase family.</text>
</comment>
<evidence type="ECO:0000256" key="5">
    <source>
        <dbReference type="ARBA" id="ARBA00008276"/>
    </source>
</evidence>
<dbReference type="Gene3D" id="3.90.190.20">
    <property type="entry name" value="Mur ligase, C-terminal domain"/>
    <property type="match status" value="1"/>
</dbReference>
<evidence type="ECO:0000259" key="22">
    <source>
        <dbReference type="Pfam" id="PF02875"/>
    </source>
</evidence>
<name>A0AAP8NJX1_9BACT</name>
<dbReference type="GO" id="GO:0005524">
    <property type="term" value="F:ATP binding"/>
    <property type="evidence" value="ECO:0007669"/>
    <property type="project" value="UniProtKB-KW"/>
</dbReference>
<evidence type="ECO:0000256" key="10">
    <source>
        <dbReference type="ARBA" id="ARBA00022723"/>
    </source>
</evidence>
<evidence type="ECO:0000256" key="3">
    <source>
        <dbReference type="ARBA" id="ARBA00004799"/>
    </source>
</evidence>
<comment type="catalytic activity">
    <reaction evidence="19">
        <text>10-formyltetrahydrofolyl-(gamma-L-Glu)(n) + L-glutamate + ATP = 10-formyltetrahydrofolyl-(gamma-L-Glu)(n+1) + ADP + phosphate + H(+)</text>
        <dbReference type="Rhea" id="RHEA:51904"/>
        <dbReference type="Rhea" id="RHEA-COMP:13088"/>
        <dbReference type="Rhea" id="RHEA-COMP:14300"/>
        <dbReference type="ChEBI" id="CHEBI:15378"/>
        <dbReference type="ChEBI" id="CHEBI:29985"/>
        <dbReference type="ChEBI" id="CHEBI:30616"/>
        <dbReference type="ChEBI" id="CHEBI:43474"/>
        <dbReference type="ChEBI" id="CHEBI:134413"/>
        <dbReference type="ChEBI" id="CHEBI:456216"/>
        <dbReference type="EC" id="6.3.2.17"/>
    </reaction>
</comment>
<dbReference type="GO" id="GO:0005737">
    <property type="term" value="C:cytoplasm"/>
    <property type="evidence" value="ECO:0007669"/>
    <property type="project" value="TreeGrafter"/>
</dbReference>
<dbReference type="EC" id="6.3.2.12" evidence="6"/>
<dbReference type="Gene3D" id="3.40.1190.10">
    <property type="entry name" value="Mur-like, catalytic domain"/>
    <property type="match status" value="1"/>
</dbReference>
<evidence type="ECO:0000256" key="18">
    <source>
        <dbReference type="ARBA" id="ARBA00047493"/>
    </source>
</evidence>
<evidence type="ECO:0000256" key="19">
    <source>
        <dbReference type="ARBA" id="ARBA00047808"/>
    </source>
</evidence>
<reference evidence="24 25" key="1">
    <citation type="journal article" date="2017" name="BMC Genomics">
        <title>Genome sequencing of 39 Akkermansia muciniphila isolates reveals its population structure, genomic and functional diverisity, and global distribution in mammalian gut microbiotas.</title>
        <authorList>
            <person name="Guo X."/>
            <person name="Li S."/>
            <person name="Zhang J."/>
            <person name="Wu F."/>
            <person name="Li X."/>
            <person name="Wu D."/>
            <person name="Zhang M."/>
            <person name="Ou Z."/>
            <person name="Jie Z."/>
            <person name="Yan Q."/>
            <person name="Li P."/>
            <person name="Yi J."/>
            <person name="Peng Y."/>
        </authorList>
    </citation>
    <scope>NUCLEOTIDE SEQUENCE [LARGE SCALE GENOMIC DNA]</scope>
    <source>
        <strain evidence="24 25">GP43</strain>
    </source>
</reference>
<evidence type="ECO:0000256" key="4">
    <source>
        <dbReference type="ARBA" id="ARBA00005150"/>
    </source>
</evidence>
<keyword evidence="11" id="KW-0547">Nucleotide-binding</keyword>
<dbReference type="SUPFAM" id="SSF53244">
    <property type="entry name" value="MurD-like peptide ligases, peptide-binding domain"/>
    <property type="match status" value="1"/>
</dbReference>
<dbReference type="InterPro" id="IPR004101">
    <property type="entry name" value="Mur_ligase_C"/>
</dbReference>
<dbReference type="InterPro" id="IPR036565">
    <property type="entry name" value="Mur-like_cat_sf"/>
</dbReference>
<evidence type="ECO:0000259" key="23">
    <source>
        <dbReference type="Pfam" id="PF08245"/>
    </source>
</evidence>
<dbReference type="PIRSF" id="PIRSF001563">
    <property type="entry name" value="Folylpolyglu_synth"/>
    <property type="match status" value="1"/>
</dbReference>
<dbReference type="RefSeq" id="WP_102736013.1">
    <property type="nucleotide sequence ID" value="NZ_CP010553.1"/>
</dbReference>
<dbReference type="NCBIfam" id="TIGR01499">
    <property type="entry name" value="folC"/>
    <property type="match status" value="1"/>
</dbReference>
<proteinExistence type="inferred from homology"/>